<sequence>MEVLDSIQLRERAGTRTRNDRLEQFTPVIEELCHVQQDLLEKIFKTYYKTETAREACSLANYRPVLHRTNVNAPPAPDTNVLVRHKGTLYHVAIPAENAGKTIQLKLNGDIIQINVPAQNENVQEEMEDYVQKFNTSIVRVAIDFIVFCEVIKEGDMNMISILMKRFIPPFIGLSA</sequence>
<comment type="caution">
    <text evidence="1">The sequence shown here is derived from an EMBL/GenBank/DDBJ whole genome shotgun (WGS) entry which is preliminary data.</text>
</comment>
<reference evidence="1" key="2">
    <citation type="submission" date="2020-11" db="EMBL/GenBank/DDBJ databases">
        <authorList>
            <person name="McCartney M.A."/>
            <person name="Auch B."/>
            <person name="Kono T."/>
            <person name="Mallez S."/>
            <person name="Becker A."/>
            <person name="Gohl D.M."/>
            <person name="Silverstein K.A.T."/>
            <person name="Koren S."/>
            <person name="Bechman K.B."/>
            <person name="Herman A."/>
            <person name="Abrahante J.E."/>
            <person name="Garbe J."/>
        </authorList>
    </citation>
    <scope>NUCLEOTIDE SEQUENCE</scope>
    <source>
        <strain evidence="1">Duluth1</strain>
        <tissue evidence="1">Whole animal</tissue>
    </source>
</reference>
<organism evidence="1 2">
    <name type="scientific">Dreissena polymorpha</name>
    <name type="common">Zebra mussel</name>
    <name type="synonym">Mytilus polymorpha</name>
    <dbReference type="NCBI Taxonomy" id="45954"/>
    <lineage>
        <taxon>Eukaryota</taxon>
        <taxon>Metazoa</taxon>
        <taxon>Spiralia</taxon>
        <taxon>Lophotrochozoa</taxon>
        <taxon>Mollusca</taxon>
        <taxon>Bivalvia</taxon>
        <taxon>Autobranchia</taxon>
        <taxon>Heteroconchia</taxon>
        <taxon>Euheterodonta</taxon>
        <taxon>Imparidentia</taxon>
        <taxon>Neoheterodontei</taxon>
        <taxon>Myida</taxon>
        <taxon>Dreissenoidea</taxon>
        <taxon>Dreissenidae</taxon>
        <taxon>Dreissena</taxon>
    </lineage>
</organism>
<dbReference type="Proteomes" id="UP000828390">
    <property type="component" value="Unassembled WGS sequence"/>
</dbReference>
<protein>
    <submittedName>
        <fullName evidence="1">Uncharacterized protein</fullName>
    </submittedName>
</protein>
<dbReference type="EMBL" id="JAIWYP010000004">
    <property type="protein sequence ID" value="KAH3832248.1"/>
    <property type="molecule type" value="Genomic_DNA"/>
</dbReference>
<evidence type="ECO:0000313" key="2">
    <source>
        <dbReference type="Proteomes" id="UP000828390"/>
    </source>
</evidence>
<name>A0A9D4K3D3_DREPO</name>
<reference evidence="1" key="1">
    <citation type="journal article" date="2019" name="bioRxiv">
        <title>The Genome of the Zebra Mussel, Dreissena polymorpha: A Resource for Invasive Species Research.</title>
        <authorList>
            <person name="McCartney M.A."/>
            <person name="Auch B."/>
            <person name="Kono T."/>
            <person name="Mallez S."/>
            <person name="Zhang Y."/>
            <person name="Obille A."/>
            <person name="Becker A."/>
            <person name="Abrahante J.E."/>
            <person name="Garbe J."/>
            <person name="Badalamenti J.P."/>
            <person name="Herman A."/>
            <person name="Mangelson H."/>
            <person name="Liachko I."/>
            <person name="Sullivan S."/>
            <person name="Sone E.D."/>
            <person name="Koren S."/>
            <person name="Silverstein K.A.T."/>
            <person name="Beckman K.B."/>
            <person name="Gohl D.M."/>
        </authorList>
    </citation>
    <scope>NUCLEOTIDE SEQUENCE</scope>
    <source>
        <strain evidence="1">Duluth1</strain>
        <tissue evidence="1">Whole animal</tissue>
    </source>
</reference>
<dbReference type="AlphaFoldDB" id="A0A9D4K3D3"/>
<accession>A0A9D4K3D3</accession>
<evidence type="ECO:0000313" key="1">
    <source>
        <dbReference type="EMBL" id="KAH3832248.1"/>
    </source>
</evidence>
<proteinExistence type="predicted"/>
<keyword evidence="2" id="KW-1185">Reference proteome</keyword>
<gene>
    <name evidence="1" type="ORF">DPMN_105529</name>
</gene>